<comment type="caution">
    <text evidence="1">The sequence shown here is derived from an EMBL/GenBank/DDBJ whole genome shotgun (WGS) entry which is preliminary data.</text>
</comment>
<proteinExistence type="predicted"/>
<evidence type="ECO:0000313" key="1">
    <source>
        <dbReference type="EMBL" id="KAF7334487.1"/>
    </source>
</evidence>
<accession>A0A8H6X4U0</accession>
<name>A0A8H6X4U0_9AGAR</name>
<reference evidence="1" key="1">
    <citation type="submission" date="2020-05" db="EMBL/GenBank/DDBJ databases">
        <title>Mycena genomes resolve the evolution of fungal bioluminescence.</title>
        <authorList>
            <person name="Tsai I.J."/>
        </authorList>
    </citation>
    <scope>NUCLEOTIDE SEQUENCE</scope>
    <source>
        <strain evidence="1">CCC161011</strain>
    </source>
</reference>
<dbReference type="AlphaFoldDB" id="A0A8H6X4U0"/>
<gene>
    <name evidence="1" type="ORF">MVEN_02278200</name>
</gene>
<organism evidence="1 2">
    <name type="scientific">Mycena venus</name>
    <dbReference type="NCBI Taxonomy" id="2733690"/>
    <lineage>
        <taxon>Eukaryota</taxon>
        <taxon>Fungi</taxon>
        <taxon>Dikarya</taxon>
        <taxon>Basidiomycota</taxon>
        <taxon>Agaricomycotina</taxon>
        <taxon>Agaricomycetes</taxon>
        <taxon>Agaricomycetidae</taxon>
        <taxon>Agaricales</taxon>
        <taxon>Marasmiineae</taxon>
        <taxon>Mycenaceae</taxon>
        <taxon>Mycena</taxon>
    </lineage>
</organism>
<keyword evidence="2" id="KW-1185">Reference proteome</keyword>
<dbReference type="OrthoDB" id="3343770at2759"/>
<dbReference type="EMBL" id="JACAZI010000026">
    <property type="protein sequence ID" value="KAF7334487.1"/>
    <property type="molecule type" value="Genomic_DNA"/>
</dbReference>
<protein>
    <submittedName>
        <fullName evidence="1">Uncharacterized protein</fullName>
    </submittedName>
</protein>
<evidence type="ECO:0000313" key="2">
    <source>
        <dbReference type="Proteomes" id="UP000620124"/>
    </source>
</evidence>
<dbReference type="Proteomes" id="UP000620124">
    <property type="component" value="Unassembled WGS sequence"/>
</dbReference>
<sequence length="220" mass="23751">MPDSALTYVELLRDPTGGSIANWDPESDLIVEMTVRVGDYGLMTQGGSWVFFWLKKGMRFVKHGNIYKDGKATEYGIPDPVENGGDSEGEAWVTSENATRVDMSLFGRERTRFSSGQGAILAMKDTMITSIEAPGALKRVLEDPSMRGFSIVSEVQSSAGGAIALGLPVEVSGPASVGATAKWVKNVTSGNFKSQSDKFGKRTFYPLYKLASLSEEGMLT</sequence>